<sequence>MIQSIMAENSENDTKSTTESQSKQLFRPIDGGDDDPEITEIESYCVNCEDQGITRLFLTKIPFFKDVVVGSFTCDKCGYQNSELKPAGAIQEKGVKYKVLIKDQNDLNRQIVQMNTATVSIPCLDFEAPPNVGVLTTVEGVIQRAIDGLNQHQVLRRIQEPEVAAKIDEFIIKLQNLTELKEPFEMIMDDPSGNSFESEEEEKKEEMFTGKDEVITFETNCHNCNVPCSTNMKVID</sequence>
<comment type="similarity">
    <text evidence="1">Belongs to the ZPR1 family.</text>
</comment>
<feature type="compositionally biased region" description="Polar residues" evidence="5">
    <location>
        <begin position="1"/>
        <end position="24"/>
    </location>
</feature>
<organism evidence="7 8">
    <name type="scientific">Tegillarca granosa</name>
    <name type="common">Malaysian cockle</name>
    <name type="synonym">Anadara granosa</name>
    <dbReference type="NCBI Taxonomy" id="220873"/>
    <lineage>
        <taxon>Eukaryota</taxon>
        <taxon>Metazoa</taxon>
        <taxon>Spiralia</taxon>
        <taxon>Lophotrochozoa</taxon>
        <taxon>Mollusca</taxon>
        <taxon>Bivalvia</taxon>
        <taxon>Autobranchia</taxon>
        <taxon>Pteriomorphia</taxon>
        <taxon>Arcoida</taxon>
        <taxon>Arcoidea</taxon>
        <taxon>Arcidae</taxon>
        <taxon>Tegillarca</taxon>
    </lineage>
</organism>
<dbReference type="Gene3D" id="2.20.25.420">
    <property type="entry name" value="ZPR1, zinc finger domain"/>
    <property type="match status" value="1"/>
</dbReference>
<evidence type="ECO:0000259" key="6">
    <source>
        <dbReference type="SMART" id="SM00709"/>
    </source>
</evidence>
<keyword evidence="2" id="KW-0479">Metal-binding</keyword>
<evidence type="ECO:0000256" key="1">
    <source>
        <dbReference type="ARBA" id="ARBA00008354"/>
    </source>
</evidence>
<dbReference type="NCBIfam" id="TIGR00310">
    <property type="entry name" value="ZPR1_znf"/>
    <property type="match status" value="1"/>
</dbReference>
<accession>A0ABQ9FSY6</accession>
<evidence type="ECO:0000256" key="2">
    <source>
        <dbReference type="ARBA" id="ARBA00022723"/>
    </source>
</evidence>
<evidence type="ECO:0000313" key="7">
    <source>
        <dbReference type="EMBL" id="KAJ8319802.1"/>
    </source>
</evidence>
<dbReference type="Pfam" id="PF03367">
    <property type="entry name" value="Zn_ribbon_ZPR1"/>
    <property type="match status" value="1"/>
</dbReference>
<dbReference type="InterPro" id="IPR042452">
    <property type="entry name" value="ZPR1_Znf1/2"/>
</dbReference>
<dbReference type="PANTHER" id="PTHR10876">
    <property type="entry name" value="ZINC FINGER PROTEIN ZPR1"/>
    <property type="match status" value="1"/>
</dbReference>
<dbReference type="Pfam" id="PF22794">
    <property type="entry name" value="jr-ZPR1"/>
    <property type="match status" value="1"/>
</dbReference>
<dbReference type="EMBL" id="JARBDR010000141">
    <property type="protein sequence ID" value="KAJ8319802.1"/>
    <property type="molecule type" value="Genomic_DNA"/>
</dbReference>
<evidence type="ECO:0000256" key="5">
    <source>
        <dbReference type="SAM" id="MobiDB-lite"/>
    </source>
</evidence>
<proteinExistence type="inferred from homology"/>
<evidence type="ECO:0000256" key="3">
    <source>
        <dbReference type="ARBA" id="ARBA00022771"/>
    </source>
</evidence>
<reference evidence="7 8" key="1">
    <citation type="submission" date="2022-12" db="EMBL/GenBank/DDBJ databases">
        <title>Chromosome-level genome of Tegillarca granosa.</title>
        <authorList>
            <person name="Kim J."/>
        </authorList>
    </citation>
    <scope>NUCLEOTIDE SEQUENCE [LARGE SCALE GENOMIC DNA]</scope>
    <source>
        <strain evidence="7">Teg-2019</strain>
        <tissue evidence="7">Adductor muscle</tissue>
    </source>
</reference>
<name>A0ABQ9FSY6_TEGGR</name>
<feature type="region of interest" description="Disordered" evidence="5">
    <location>
        <begin position="1"/>
        <end position="35"/>
    </location>
</feature>
<dbReference type="InterPro" id="IPR004457">
    <property type="entry name" value="Znf_ZPR1"/>
</dbReference>
<keyword evidence="8" id="KW-1185">Reference proteome</keyword>
<dbReference type="InterPro" id="IPR040141">
    <property type="entry name" value="ZPR1"/>
</dbReference>
<gene>
    <name evidence="7" type="ORF">KUTeg_001389</name>
</gene>
<dbReference type="Gene3D" id="2.60.120.1040">
    <property type="entry name" value="ZPR1, A/B domain"/>
    <property type="match status" value="1"/>
</dbReference>
<feature type="non-terminal residue" evidence="7">
    <location>
        <position position="236"/>
    </location>
</feature>
<dbReference type="PANTHER" id="PTHR10876:SF0">
    <property type="entry name" value="ZINC FINGER PROTEIN ZPR1"/>
    <property type="match status" value="1"/>
</dbReference>
<comment type="caution">
    <text evidence="7">The sequence shown here is derived from an EMBL/GenBank/DDBJ whole genome shotgun (WGS) entry which is preliminary data.</text>
</comment>
<keyword evidence="4" id="KW-0862">Zinc</keyword>
<evidence type="ECO:0000313" key="8">
    <source>
        <dbReference type="Proteomes" id="UP001217089"/>
    </source>
</evidence>
<keyword evidence="3" id="KW-0863">Zinc-finger</keyword>
<protein>
    <recommendedName>
        <fullName evidence="6">Zinc finger ZPR1-type domain-containing protein</fullName>
    </recommendedName>
</protein>
<evidence type="ECO:0000256" key="4">
    <source>
        <dbReference type="ARBA" id="ARBA00022833"/>
    </source>
</evidence>
<dbReference type="InterPro" id="IPR042451">
    <property type="entry name" value="ZPR1_A/B_dom"/>
</dbReference>
<dbReference type="Proteomes" id="UP001217089">
    <property type="component" value="Unassembled WGS sequence"/>
</dbReference>
<dbReference type="SMART" id="SM00709">
    <property type="entry name" value="Zpr1"/>
    <property type="match status" value="1"/>
</dbReference>
<dbReference type="InterPro" id="IPR056180">
    <property type="entry name" value="ZPR1_jr_dom"/>
</dbReference>
<feature type="domain" description="Zinc finger ZPR1-type" evidence="6">
    <location>
        <begin position="43"/>
        <end position="199"/>
    </location>
</feature>